<dbReference type="InterPro" id="IPR000873">
    <property type="entry name" value="AMP-dep_synth/lig_dom"/>
</dbReference>
<evidence type="ECO:0000313" key="4">
    <source>
        <dbReference type="EMBL" id="TRX95534.1"/>
    </source>
</evidence>
<protein>
    <recommendedName>
        <fullName evidence="3">N-acetyltransferase domain-containing protein</fullName>
    </recommendedName>
</protein>
<dbReference type="Proteomes" id="UP000319160">
    <property type="component" value="Unassembled WGS sequence"/>
</dbReference>
<dbReference type="InterPro" id="IPR016181">
    <property type="entry name" value="Acyl_CoA_acyltransferase"/>
</dbReference>
<dbReference type="InterPro" id="IPR036291">
    <property type="entry name" value="NAD(P)-bd_dom_sf"/>
</dbReference>
<proteinExistence type="predicted"/>
<dbReference type="InterPro" id="IPR051414">
    <property type="entry name" value="Adenylate-forming_Reductase"/>
</dbReference>
<dbReference type="InterPro" id="IPR000182">
    <property type="entry name" value="GNAT_dom"/>
</dbReference>
<evidence type="ECO:0000313" key="5">
    <source>
        <dbReference type="Proteomes" id="UP000319160"/>
    </source>
</evidence>
<dbReference type="Gene3D" id="1.10.1200.10">
    <property type="entry name" value="ACP-like"/>
    <property type="match status" value="1"/>
</dbReference>
<accession>A0A553I5U3</accession>
<reference evidence="5" key="1">
    <citation type="submission" date="2019-06" db="EMBL/GenBank/DDBJ databases">
        <title>Draft genome sequence of the griseofulvin-producing fungus Xylaria cubensis strain G536.</title>
        <authorList>
            <person name="Mead M.E."/>
            <person name="Raja H.A."/>
            <person name="Steenwyk J.L."/>
            <person name="Knowles S.L."/>
            <person name="Oberlies N.H."/>
            <person name="Rokas A."/>
        </authorList>
    </citation>
    <scope>NUCLEOTIDE SEQUENCE [LARGE SCALE GENOMIC DNA]</scope>
    <source>
        <strain evidence="5">G536</strain>
    </source>
</reference>
<dbReference type="GO" id="GO:0016747">
    <property type="term" value="F:acyltransferase activity, transferring groups other than amino-acyl groups"/>
    <property type="evidence" value="ECO:0007669"/>
    <property type="project" value="InterPro"/>
</dbReference>
<feature type="domain" description="N-acetyltransferase" evidence="3">
    <location>
        <begin position="103"/>
        <end position="253"/>
    </location>
</feature>
<comment type="caution">
    <text evidence="4">The sequence shown here is derived from an EMBL/GenBank/DDBJ whole genome shotgun (WGS) entry which is preliminary data.</text>
</comment>
<dbReference type="SUPFAM" id="SSF51735">
    <property type="entry name" value="NAD(P)-binding Rossmann-fold domains"/>
    <property type="match status" value="1"/>
</dbReference>
<dbReference type="Pfam" id="PF00501">
    <property type="entry name" value="AMP-binding"/>
    <property type="match status" value="1"/>
</dbReference>
<dbReference type="PANTHER" id="PTHR43439:SF2">
    <property type="entry name" value="ENZYME, PUTATIVE (JCVI)-RELATED"/>
    <property type="match status" value="1"/>
</dbReference>
<organism evidence="4 5">
    <name type="scientific">Xylaria flabelliformis</name>
    <dbReference type="NCBI Taxonomy" id="2512241"/>
    <lineage>
        <taxon>Eukaryota</taxon>
        <taxon>Fungi</taxon>
        <taxon>Dikarya</taxon>
        <taxon>Ascomycota</taxon>
        <taxon>Pezizomycotina</taxon>
        <taxon>Sordariomycetes</taxon>
        <taxon>Xylariomycetidae</taxon>
        <taxon>Xylariales</taxon>
        <taxon>Xylariaceae</taxon>
        <taxon>Xylaria</taxon>
    </lineage>
</organism>
<dbReference type="Pfam" id="PF07993">
    <property type="entry name" value="NAD_binding_4"/>
    <property type="match status" value="1"/>
</dbReference>
<dbReference type="InterPro" id="IPR013120">
    <property type="entry name" value="FAR_NAD-bd"/>
</dbReference>
<dbReference type="CDD" id="cd04301">
    <property type="entry name" value="NAT_SF"/>
    <property type="match status" value="1"/>
</dbReference>
<name>A0A553I5U3_9PEZI</name>
<gene>
    <name evidence="4" type="ORF">FHL15_003492</name>
</gene>
<dbReference type="Gene3D" id="3.40.50.720">
    <property type="entry name" value="NAD(P)-binding Rossmann-like Domain"/>
    <property type="match status" value="1"/>
</dbReference>
<dbReference type="Gene3D" id="3.40.630.30">
    <property type="match status" value="1"/>
</dbReference>
<dbReference type="InterPro" id="IPR036736">
    <property type="entry name" value="ACP-like_sf"/>
</dbReference>
<dbReference type="SUPFAM" id="SSF55729">
    <property type="entry name" value="Acyl-CoA N-acyltransferases (Nat)"/>
    <property type="match status" value="1"/>
</dbReference>
<evidence type="ECO:0000256" key="2">
    <source>
        <dbReference type="ARBA" id="ARBA00022553"/>
    </source>
</evidence>
<dbReference type="EMBL" id="VFLP01000015">
    <property type="protein sequence ID" value="TRX95534.1"/>
    <property type="molecule type" value="Genomic_DNA"/>
</dbReference>
<dbReference type="Gene3D" id="3.40.50.12780">
    <property type="entry name" value="N-terminal domain of ligase-like"/>
    <property type="match status" value="1"/>
</dbReference>
<dbReference type="PANTHER" id="PTHR43439">
    <property type="entry name" value="PHENYLACETATE-COENZYME A LIGASE"/>
    <property type="match status" value="1"/>
</dbReference>
<dbReference type="InterPro" id="IPR042099">
    <property type="entry name" value="ANL_N_sf"/>
</dbReference>
<dbReference type="OrthoDB" id="429813at2759"/>
<dbReference type="STRING" id="2512241.A0A553I5U3"/>
<dbReference type="Pfam" id="PF23562">
    <property type="entry name" value="AMP-binding_C_3"/>
    <property type="match status" value="1"/>
</dbReference>
<keyword evidence="5" id="KW-1185">Reference proteome</keyword>
<evidence type="ECO:0000256" key="1">
    <source>
        <dbReference type="ARBA" id="ARBA00022450"/>
    </source>
</evidence>
<evidence type="ECO:0000259" key="3">
    <source>
        <dbReference type="PROSITE" id="PS51186"/>
    </source>
</evidence>
<sequence>MSESGEHAHPTAVSYLQVKFSSSNTVDSDERNAIAEFTARTHIDIPSSNATLTANGYANKAILRDALVKIDSKYRNKTLQAMLQDGAYIYKAVYQQEIVGVVVIIRLIREFSTSKSSSGTPPLGDVSLPNLSDLEAVEAYAISHDKNNEFLHQLCCHLNSHVRYYGTGRLWELSALGVKEEFRHRNIGRTLVKHALSQVPSGSKVIIQTEPDRVAMYQHLGFQFARSKSHMIDFITIRPEWERDGKEMTFPMMIFHQGDDHAISKEEPLQAPYLYVCDLDWAGLMAWGQTLSQHLICYKDAGITGKRLWKMQWATDDLLPNIILGLRTRTRPFVSVVTPDGELEHLSVDDLHNASNRAAWFLHHNLEKDDEKFFYMGPNDIRYLIWILGAMKVGKCVVCPSPSNTIPSNIRFFSTIGATKLLHAPESVDSLQPLLESIGGTMVLISSPSYSETLNKAVADEYPFPFTFDEVREKVFMGLHTSGTSGHPKPIYWNHTALASVTIPFDLDALPQPPKRPTLLVELLQGNNVFLPFPLYHHIAYSGGPLNPVLGEKLAKVIPHLFPLYGCTEGAGPYLESTGDNTYWNGMKFVDMGQRMDEVIPGLYELVITRTEPILRSQAYFHTCPHLEEFRTSDLFAPIEGSDGWWTFRGRTDNWITMSNGLKMDPTDMENVVSAHPHVMGVLVAGSHHFRLCLLIELRPNSRPKSEDDRQKILNELWPKIEDANNAAPKFGRVPKELIIFTSPDKPFSRASKGTIQRRLSIDAYESEIEDLYSKVEQGLLTNDLPPLKSIRVIDLLPFLKEVCTETLGNQEIAIDDDLFAKGLDSLSIFLLVARVKAGLRKHDVPEETLKRIDNTLFFTSATISKLTEKISFVLSEPDSANQVLKSSNMDEVRETLARYEAQIPLILRDNRPDGKTIVLTGSRGSLGSYILSALLARNDVKMVYCLNRRSDVQVDQILSFQQRGLPEIQLDRVRFLQARLAEPSLGLAEDQYANLAANATAIIHNAYPVNFQMPIKSFEPQIQSLLNLLKLAQDGPRNPAVIFISSIAAAMLPPKLRSVVKEAVLDTEETGSLMQQGYAQSKFICEKLLEKYASLDSGKAAILRVGQITGPLQGTGIWNAWEWAPRMILSSKYLGAAPDSIGTATMEWIPVDLLGQIVTELMDDVARREGGAAVVYNVVNPKAASWDDLLTAVREIVPKTVPVAEWIDMLERSQSADSHVQDQNPGLKLIEFYKRVFLDRADEKTVVFEKENLLQGSKTARELLPVMPQNLAKWMRGWKL</sequence>
<dbReference type="Pfam" id="PF00583">
    <property type="entry name" value="Acetyltransf_1"/>
    <property type="match status" value="1"/>
</dbReference>
<keyword evidence="1" id="KW-0596">Phosphopantetheine</keyword>
<dbReference type="SUPFAM" id="SSF56801">
    <property type="entry name" value="Acetyl-CoA synthetase-like"/>
    <property type="match status" value="1"/>
</dbReference>
<dbReference type="PROSITE" id="PS51186">
    <property type="entry name" value="GNAT"/>
    <property type="match status" value="1"/>
</dbReference>
<keyword evidence="2" id="KW-0597">Phosphoprotein</keyword>